<dbReference type="EMBL" id="JAGPXC010000004">
    <property type="protein sequence ID" value="KAH6654863.1"/>
    <property type="molecule type" value="Genomic_DNA"/>
</dbReference>
<protein>
    <submittedName>
        <fullName evidence="2">Uncharacterized protein</fullName>
    </submittedName>
</protein>
<dbReference type="GeneID" id="70129010"/>
<organism evidence="2 3">
    <name type="scientific">Truncatella angustata</name>
    <dbReference type="NCBI Taxonomy" id="152316"/>
    <lineage>
        <taxon>Eukaryota</taxon>
        <taxon>Fungi</taxon>
        <taxon>Dikarya</taxon>
        <taxon>Ascomycota</taxon>
        <taxon>Pezizomycotina</taxon>
        <taxon>Sordariomycetes</taxon>
        <taxon>Xylariomycetidae</taxon>
        <taxon>Amphisphaeriales</taxon>
        <taxon>Sporocadaceae</taxon>
        <taxon>Truncatella</taxon>
    </lineage>
</organism>
<dbReference type="AlphaFoldDB" id="A0A9P8UMK3"/>
<evidence type="ECO:0000313" key="2">
    <source>
        <dbReference type="EMBL" id="KAH6654863.1"/>
    </source>
</evidence>
<dbReference type="Proteomes" id="UP000758603">
    <property type="component" value="Unassembled WGS sequence"/>
</dbReference>
<feature type="region of interest" description="Disordered" evidence="1">
    <location>
        <begin position="172"/>
        <end position="191"/>
    </location>
</feature>
<evidence type="ECO:0000313" key="3">
    <source>
        <dbReference type="Proteomes" id="UP000758603"/>
    </source>
</evidence>
<reference evidence="2" key="1">
    <citation type="journal article" date="2021" name="Nat. Commun.">
        <title>Genetic determinants of endophytism in the Arabidopsis root mycobiome.</title>
        <authorList>
            <person name="Mesny F."/>
            <person name="Miyauchi S."/>
            <person name="Thiergart T."/>
            <person name="Pickel B."/>
            <person name="Atanasova L."/>
            <person name="Karlsson M."/>
            <person name="Huettel B."/>
            <person name="Barry K.W."/>
            <person name="Haridas S."/>
            <person name="Chen C."/>
            <person name="Bauer D."/>
            <person name="Andreopoulos W."/>
            <person name="Pangilinan J."/>
            <person name="LaButti K."/>
            <person name="Riley R."/>
            <person name="Lipzen A."/>
            <person name="Clum A."/>
            <person name="Drula E."/>
            <person name="Henrissat B."/>
            <person name="Kohler A."/>
            <person name="Grigoriev I.V."/>
            <person name="Martin F.M."/>
            <person name="Hacquard S."/>
        </authorList>
    </citation>
    <scope>NUCLEOTIDE SEQUENCE</scope>
    <source>
        <strain evidence="2">MPI-SDFR-AT-0073</strain>
    </source>
</reference>
<accession>A0A9P8UMK3</accession>
<feature type="compositionally biased region" description="Polar residues" evidence="1">
    <location>
        <begin position="179"/>
        <end position="188"/>
    </location>
</feature>
<name>A0A9P8UMK3_9PEZI</name>
<keyword evidence="3" id="KW-1185">Reference proteome</keyword>
<dbReference type="RefSeq" id="XP_045959133.1">
    <property type="nucleotide sequence ID" value="XM_046100118.1"/>
</dbReference>
<sequence>MACRLCVSMEYIAFCIHIIQKLQYGTSGTSGTSRHVEMLCGSPTLAANTTSGLESEERTGAGLGCAGLNGDNGRPRFKRYISGKPVAPFGTAGIALLSRPNEVFPPLFRCVDVTGNNMLNTVMKHSEVLRLIRTNNSQHSQQPTVKQAVCIGLADKMLGTCDIEVWSDEKRSESKEFGNPSTGKTKMPSSYCAGPERPRTWHWTMQLTCGFTCQFDSPVSF</sequence>
<gene>
    <name evidence="2" type="ORF">BKA67DRAFT_536157</name>
</gene>
<proteinExistence type="predicted"/>
<comment type="caution">
    <text evidence="2">The sequence shown here is derived from an EMBL/GenBank/DDBJ whole genome shotgun (WGS) entry which is preliminary data.</text>
</comment>
<evidence type="ECO:0000256" key="1">
    <source>
        <dbReference type="SAM" id="MobiDB-lite"/>
    </source>
</evidence>